<evidence type="ECO:0000256" key="5">
    <source>
        <dbReference type="ARBA" id="ARBA00022884"/>
    </source>
</evidence>
<evidence type="ECO:0000256" key="1">
    <source>
        <dbReference type="ARBA" id="ARBA00001946"/>
    </source>
</evidence>
<dbReference type="SMART" id="SM00316">
    <property type="entry name" value="S1"/>
    <property type="match status" value="1"/>
</dbReference>
<dbReference type="SUPFAM" id="SSF50249">
    <property type="entry name" value="Nucleic acid-binding proteins"/>
    <property type="match status" value="1"/>
</dbReference>
<evidence type="ECO:0000256" key="3">
    <source>
        <dbReference type="ARBA" id="ARBA00022801"/>
    </source>
</evidence>
<gene>
    <name evidence="7" type="ORF">HR057_00015</name>
</gene>
<dbReference type="InterPro" id="IPR004659">
    <property type="entry name" value="RNase_E/G"/>
</dbReference>
<dbReference type="GO" id="GO:0004540">
    <property type="term" value="F:RNA nuclease activity"/>
    <property type="evidence" value="ECO:0007669"/>
    <property type="project" value="InterPro"/>
</dbReference>
<dbReference type="Gene3D" id="3.40.1260.20">
    <property type="entry name" value="Ribonuclease E, catalytic domain"/>
    <property type="match status" value="1"/>
</dbReference>
<feature type="domain" description="S1 motif" evidence="6">
    <location>
        <begin position="38"/>
        <end position="117"/>
    </location>
</feature>
<dbReference type="GO" id="GO:0016787">
    <property type="term" value="F:hydrolase activity"/>
    <property type="evidence" value="ECO:0007669"/>
    <property type="project" value="UniProtKB-KW"/>
</dbReference>
<dbReference type="NCBIfam" id="TIGR00757">
    <property type="entry name" value="RNaseEG"/>
    <property type="match status" value="1"/>
</dbReference>
<evidence type="ECO:0000256" key="4">
    <source>
        <dbReference type="ARBA" id="ARBA00022842"/>
    </source>
</evidence>
<evidence type="ECO:0000313" key="8">
    <source>
        <dbReference type="Proteomes" id="UP000625804"/>
    </source>
</evidence>
<dbReference type="PANTHER" id="PTHR30001:SF0">
    <property type="entry name" value="RIBONUCLEASE G"/>
    <property type="match status" value="1"/>
</dbReference>
<dbReference type="InterPro" id="IPR012340">
    <property type="entry name" value="NA-bd_OB-fold"/>
</dbReference>
<sequence>MRKIILNGRSIEKCAAILENNKLVEFLVESTDQSSIVGNIYKGRVEKVVPGMQAAFVNIGLERNGFLTIDQLPKYKSLTPDEQEKTSISHLLHEGEEVIVQVTKDAFGEKGPRLTMLVGLPGTFVVYLPNESQITVSKKLSEKEKEHWRSFGREICKEAEGVIFRTACARQKTETIQKEFLFLKNRWFELKKLQAAMKRPALLFDHAGLVERLLRDYIGTMSTEIIMNDGSIFRWMKERLSIYEEFVQISLFMNKEDIFSYFHIDQELEGALKRQVDLENGSSIVIDETEAMTVIDVNSGKFTDTKNLRDMVLKTNEMAAVEIARQLRLRNIGGIILIDFINMSHDKDREFIKNKLQTALEADMNFTKVYGFTQLGLLEMTRKKERKTLREMLMTPCPICHEVGRIVSSEQLAFRLERALWEFKGSDYEAVWVEAPQKVVEFIQADNYINVLEEKLGLQIFLTSTERLIDQFNIRHVGSVVEIKERLER</sequence>
<comment type="cofactor">
    <cofactor evidence="1">
        <name>Mg(2+)</name>
        <dbReference type="ChEBI" id="CHEBI:18420"/>
    </cofactor>
</comment>
<comment type="caution">
    <text evidence="7">The sequence shown here is derived from an EMBL/GenBank/DDBJ whole genome shotgun (WGS) entry which is preliminary data.</text>
</comment>
<reference evidence="7" key="1">
    <citation type="submission" date="2020-06" db="EMBL/GenBank/DDBJ databases">
        <title>A novel thermopfilic bacterium from Erzurum, Turkey.</title>
        <authorList>
            <person name="Adiguzel A."/>
            <person name="Ay H."/>
            <person name="Baltaci M.O."/>
        </authorList>
    </citation>
    <scope>NUCLEOTIDE SEQUENCE</scope>
    <source>
        <strain evidence="7">P2</strain>
    </source>
</reference>
<dbReference type="GO" id="GO:0046872">
    <property type="term" value="F:metal ion binding"/>
    <property type="evidence" value="ECO:0007669"/>
    <property type="project" value="UniProtKB-KW"/>
</dbReference>
<evidence type="ECO:0000313" key="7">
    <source>
        <dbReference type="EMBL" id="NSL50145.1"/>
    </source>
</evidence>
<dbReference type="Pfam" id="PF10150">
    <property type="entry name" value="RNase_E_G"/>
    <property type="match status" value="1"/>
</dbReference>
<dbReference type="GO" id="GO:0006364">
    <property type="term" value="P:rRNA processing"/>
    <property type="evidence" value="ECO:0007669"/>
    <property type="project" value="TreeGrafter"/>
</dbReference>
<organism evidence="7 8">
    <name type="scientific">Calidifontibacillus erzurumensis</name>
    <dbReference type="NCBI Taxonomy" id="2741433"/>
    <lineage>
        <taxon>Bacteria</taxon>
        <taxon>Bacillati</taxon>
        <taxon>Bacillota</taxon>
        <taxon>Bacilli</taxon>
        <taxon>Bacillales</taxon>
        <taxon>Bacillaceae</taxon>
        <taxon>Calidifontibacillus/Schinkia group</taxon>
        <taxon>Calidifontibacillus</taxon>
    </lineage>
</organism>
<evidence type="ECO:0000259" key="6">
    <source>
        <dbReference type="PROSITE" id="PS50126"/>
    </source>
</evidence>
<dbReference type="InterPro" id="IPR019307">
    <property type="entry name" value="RNA-bd_AU-1/RNase_E/G"/>
</dbReference>
<protein>
    <submittedName>
        <fullName evidence="7">Rne/Rng family ribonuclease</fullName>
    </submittedName>
</protein>
<keyword evidence="4" id="KW-0460">Magnesium</keyword>
<keyword evidence="8" id="KW-1185">Reference proteome</keyword>
<dbReference type="CDD" id="cd04453">
    <property type="entry name" value="S1_RNase_E"/>
    <property type="match status" value="1"/>
</dbReference>
<dbReference type="EMBL" id="JABTTE010000001">
    <property type="protein sequence ID" value="NSL50145.1"/>
    <property type="molecule type" value="Genomic_DNA"/>
</dbReference>
<dbReference type="PROSITE" id="PS50126">
    <property type="entry name" value="S1"/>
    <property type="match status" value="1"/>
</dbReference>
<keyword evidence="2" id="KW-0479">Metal-binding</keyword>
<dbReference type="Gene3D" id="2.40.50.140">
    <property type="entry name" value="Nucleic acid-binding proteins"/>
    <property type="match status" value="1"/>
</dbReference>
<keyword evidence="5" id="KW-0694">RNA-binding</keyword>
<evidence type="ECO:0000256" key="2">
    <source>
        <dbReference type="ARBA" id="ARBA00022723"/>
    </source>
</evidence>
<proteinExistence type="predicted"/>
<keyword evidence="3" id="KW-0378">Hydrolase</keyword>
<dbReference type="Proteomes" id="UP000625804">
    <property type="component" value="Unassembled WGS sequence"/>
</dbReference>
<name>A0A8J8GA50_9BACI</name>
<dbReference type="PANTHER" id="PTHR30001">
    <property type="entry name" value="RIBONUCLEASE"/>
    <property type="match status" value="1"/>
</dbReference>
<dbReference type="GO" id="GO:0003723">
    <property type="term" value="F:RNA binding"/>
    <property type="evidence" value="ECO:0007669"/>
    <property type="project" value="UniProtKB-KW"/>
</dbReference>
<dbReference type="AlphaFoldDB" id="A0A8J8GA50"/>
<dbReference type="InterPro" id="IPR003029">
    <property type="entry name" value="S1_domain"/>
</dbReference>
<accession>A0A8J8GA50</accession>
<dbReference type="GO" id="GO:0005737">
    <property type="term" value="C:cytoplasm"/>
    <property type="evidence" value="ECO:0007669"/>
    <property type="project" value="TreeGrafter"/>
</dbReference>